<reference evidence="1 2" key="1">
    <citation type="submission" date="2014-03" db="EMBL/GenBank/DDBJ databases">
        <title>Genome sequence of Bordetella hinzii.</title>
        <authorList>
            <person name="Register K."/>
            <person name="Harvill E."/>
            <person name="Goodfield L.L."/>
            <person name="Ivanov Y.V."/>
            <person name="Meyer J.A."/>
            <person name="Muse S.J."/>
            <person name="Jacobs N."/>
            <person name="Bendor L."/>
            <person name="Smallridge W.E."/>
            <person name="Brinkac L.M."/>
            <person name="Sanka R."/>
            <person name="Kim M."/>
            <person name="Losada L."/>
        </authorList>
    </citation>
    <scope>NUCLEOTIDE SEQUENCE [LARGE SCALE GENOMIC DNA]</scope>
    <source>
        <strain evidence="1 2">OH87 BAL007II</strain>
    </source>
</reference>
<gene>
    <name evidence="1" type="ORF">L544_1520</name>
</gene>
<accession>A0ABR4R4F4</accession>
<dbReference type="Proteomes" id="UP000025748">
    <property type="component" value="Unassembled WGS sequence"/>
</dbReference>
<dbReference type="EMBL" id="JHEM01000003">
    <property type="protein sequence ID" value="KCB25718.1"/>
    <property type="molecule type" value="Genomic_DNA"/>
</dbReference>
<evidence type="ECO:0000313" key="2">
    <source>
        <dbReference type="Proteomes" id="UP000025748"/>
    </source>
</evidence>
<name>A0ABR4R4F4_9BORD</name>
<proteinExistence type="predicted"/>
<evidence type="ECO:0000313" key="1">
    <source>
        <dbReference type="EMBL" id="KCB25718.1"/>
    </source>
</evidence>
<keyword evidence="2" id="KW-1185">Reference proteome</keyword>
<protein>
    <submittedName>
        <fullName evidence="1">Uncharacterized protein</fullName>
    </submittedName>
</protein>
<sequence length="40" mass="4489">MSPDGVSWTTPRIWVSGVQKFMRADALGPNRGRQPSKRAF</sequence>
<organism evidence="1 2">
    <name type="scientific">Bordetella hinzii OH87 BAL007II</name>
    <dbReference type="NCBI Taxonomy" id="1331262"/>
    <lineage>
        <taxon>Bacteria</taxon>
        <taxon>Pseudomonadati</taxon>
        <taxon>Pseudomonadota</taxon>
        <taxon>Betaproteobacteria</taxon>
        <taxon>Burkholderiales</taxon>
        <taxon>Alcaligenaceae</taxon>
        <taxon>Bordetella</taxon>
    </lineage>
</organism>
<comment type="caution">
    <text evidence="1">The sequence shown here is derived from an EMBL/GenBank/DDBJ whole genome shotgun (WGS) entry which is preliminary data.</text>
</comment>